<dbReference type="Proteomes" id="UP001056201">
    <property type="component" value="Chromosome 2"/>
</dbReference>
<evidence type="ECO:0000313" key="3">
    <source>
        <dbReference type="Proteomes" id="UP001056201"/>
    </source>
</evidence>
<dbReference type="RefSeq" id="WP_250199765.1">
    <property type="nucleotide sequence ID" value="NZ_CP097636.1"/>
</dbReference>
<reference evidence="2" key="1">
    <citation type="submission" date="2022-05" db="EMBL/GenBank/DDBJ databases">
        <title>An RpoN-dependent PEP-CTERM gene is involved in floc formation of an Aquincola tertiaricarbonis strain.</title>
        <authorList>
            <person name="Qiu D."/>
            <person name="Xia M."/>
        </authorList>
    </citation>
    <scope>NUCLEOTIDE SEQUENCE</scope>
    <source>
        <strain evidence="2">RN12</strain>
    </source>
</reference>
<keyword evidence="2" id="KW-0808">Transferase</keyword>
<dbReference type="InterPro" id="IPR038740">
    <property type="entry name" value="BioF2-like_GNAT_dom"/>
</dbReference>
<gene>
    <name evidence="2" type="ORF">MW290_21780</name>
</gene>
<dbReference type="InterPro" id="IPR016181">
    <property type="entry name" value="Acyl_CoA_acyltransferase"/>
</dbReference>
<dbReference type="EMBL" id="CP097636">
    <property type="protein sequence ID" value="URI11571.1"/>
    <property type="molecule type" value="Genomic_DNA"/>
</dbReference>
<keyword evidence="3" id="KW-1185">Reference proteome</keyword>
<dbReference type="GO" id="GO:0016787">
    <property type="term" value="F:hydrolase activity"/>
    <property type="evidence" value="ECO:0007669"/>
    <property type="project" value="UniProtKB-KW"/>
</dbReference>
<sequence length="402" mass="43934">MPVPTPWTARFVDTEAGLAALAPAWQALWVADGQADAFAHPAWFMHWWRHFGQGAQRAALVANTGAQWVPLPGQGWRLQLLVLEERTGAGQPAALRAVLPLVGLQASFRGTSGQLLATPVNSQALRSGLCAPDLNSEMADVMARHLLADGRWQMLLLDGLPLADGRLALLQATLAPAALQPLSQAGWTHSRLAITQAWAPMLESHARNFRKHLNQNERCLARLGPLSIECLPAPGEAGFALIEAIESRSWKAQGGEVVAGDPRLRGYYAGLCGLQAGALRSELWLLRIGGEPAAYFLCLRDGRMLYTLKTSFDQRFAPSSRHSPSQVLLARLIEACWNDGLQAIDFVGELPWVARWADHHPGFSHGLWRRPALVRWRQVVRRLWPGSPAAQPGRAPAVVEPS</sequence>
<dbReference type="Pfam" id="PF13480">
    <property type="entry name" value="Acetyltransf_6"/>
    <property type="match status" value="1"/>
</dbReference>
<accession>A0ABY4SKP2</accession>
<dbReference type="GO" id="GO:0016746">
    <property type="term" value="F:acyltransferase activity"/>
    <property type="evidence" value="ECO:0007669"/>
    <property type="project" value="UniProtKB-KW"/>
</dbReference>
<keyword evidence="2" id="KW-0378">Hydrolase</keyword>
<keyword evidence="2" id="KW-0012">Acyltransferase</keyword>
<dbReference type="SUPFAM" id="SSF55729">
    <property type="entry name" value="Acyl-CoA N-acyltransferases (Nat)"/>
    <property type="match status" value="1"/>
</dbReference>
<name>A0ABY4SKP2_AQUTE</name>
<protein>
    <submittedName>
        <fullName evidence="2">GNAT family N-acetyltransferase</fullName>
        <ecNumber evidence="2">2.3.1.-</ecNumber>
    </submittedName>
</protein>
<evidence type="ECO:0000259" key="1">
    <source>
        <dbReference type="Pfam" id="PF13480"/>
    </source>
</evidence>
<proteinExistence type="predicted"/>
<feature type="domain" description="BioF2-like acetyltransferase" evidence="1">
    <location>
        <begin position="207"/>
        <end position="348"/>
    </location>
</feature>
<dbReference type="EC" id="2.3.1.-" evidence="2"/>
<organism evidence="2 3">
    <name type="scientific">Aquincola tertiaricarbonis</name>
    <dbReference type="NCBI Taxonomy" id="391953"/>
    <lineage>
        <taxon>Bacteria</taxon>
        <taxon>Pseudomonadati</taxon>
        <taxon>Pseudomonadota</taxon>
        <taxon>Betaproteobacteria</taxon>
        <taxon>Burkholderiales</taxon>
        <taxon>Sphaerotilaceae</taxon>
        <taxon>Aquincola</taxon>
    </lineage>
</organism>
<evidence type="ECO:0000313" key="2">
    <source>
        <dbReference type="EMBL" id="URI11571.1"/>
    </source>
</evidence>